<accession>A0A3S2UHH5</accession>
<name>A0A3S2UHH5_9BURK</name>
<organism evidence="2 3">
    <name type="scientific">Inhella crocodyli</name>
    <dbReference type="NCBI Taxonomy" id="2499851"/>
    <lineage>
        <taxon>Bacteria</taxon>
        <taxon>Pseudomonadati</taxon>
        <taxon>Pseudomonadota</taxon>
        <taxon>Betaproteobacteria</taxon>
        <taxon>Burkholderiales</taxon>
        <taxon>Sphaerotilaceae</taxon>
        <taxon>Inhella</taxon>
    </lineage>
</organism>
<feature type="signal peptide" evidence="1">
    <location>
        <begin position="1"/>
        <end position="28"/>
    </location>
</feature>
<protein>
    <recommendedName>
        <fullName evidence="4">Porin</fullName>
    </recommendedName>
</protein>
<dbReference type="EMBL" id="SACM01000002">
    <property type="protein sequence ID" value="RVT86046.1"/>
    <property type="molecule type" value="Genomic_DNA"/>
</dbReference>
<dbReference type="Proteomes" id="UP000288587">
    <property type="component" value="Unassembled WGS sequence"/>
</dbReference>
<gene>
    <name evidence="2" type="ORF">EOD73_08350</name>
</gene>
<reference evidence="2 3" key="1">
    <citation type="submission" date="2019-01" db="EMBL/GenBank/DDBJ databases">
        <authorList>
            <person name="Chen W.-M."/>
        </authorList>
    </citation>
    <scope>NUCLEOTIDE SEQUENCE [LARGE SCALE GENOMIC DNA]</scope>
    <source>
        <strain evidence="2 3">CCP-18</strain>
    </source>
</reference>
<evidence type="ECO:0000256" key="1">
    <source>
        <dbReference type="SAM" id="SignalP"/>
    </source>
</evidence>
<dbReference type="InterPro" id="IPR010239">
    <property type="entry name" value="CHP02001"/>
</dbReference>
<feature type="chain" id="PRO_5018557490" description="Porin" evidence="1">
    <location>
        <begin position="29"/>
        <end position="243"/>
    </location>
</feature>
<evidence type="ECO:0008006" key="4">
    <source>
        <dbReference type="Google" id="ProtNLM"/>
    </source>
</evidence>
<evidence type="ECO:0000313" key="3">
    <source>
        <dbReference type="Proteomes" id="UP000288587"/>
    </source>
</evidence>
<dbReference type="OrthoDB" id="9793561at2"/>
<sequence length="243" mass="25522">MTRAQTLNRLALTLVAAAAAVTALPAQAADSLSFNAGVTTDYRYRGISQTRLKPALQGGADFAADSGFYVGAWGSTIKWVKDGGGDANAEIDLYGGYKTEIASGLTLDVGVLQYVYPSNKLNPSANTLEGYGALSYGPATLKISRSFTNLFGFADSKGSMYYDLSATFDLGSGYSLTPHVGHQTVKNLSAASYTDYSLTLNKTIDALTLSLGVVDAKTGVYISPVGNKDLGKRAVVLGAKYTF</sequence>
<keyword evidence="3" id="KW-1185">Reference proteome</keyword>
<dbReference type="RefSeq" id="WP_127682544.1">
    <property type="nucleotide sequence ID" value="NZ_SACM01000002.1"/>
</dbReference>
<proteinExistence type="predicted"/>
<comment type="caution">
    <text evidence="2">The sequence shown here is derived from an EMBL/GenBank/DDBJ whole genome shotgun (WGS) entry which is preliminary data.</text>
</comment>
<evidence type="ECO:0000313" key="2">
    <source>
        <dbReference type="EMBL" id="RVT86046.1"/>
    </source>
</evidence>
<dbReference type="NCBIfam" id="TIGR02001">
    <property type="entry name" value="gcw_chp"/>
    <property type="match status" value="1"/>
</dbReference>
<dbReference type="Pfam" id="PF09694">
    <property type="entry name" value="Gcw_chp"/>
    <property type="match status" value="1"/>
</dbReference>
<keyword evidence="1" id="KW-0732">Signal</keyword>
<dbReference type="AlphaFoldDB" id="A0A3S2UHH5"/>